<organism evidence="1 2">
    <name type="scientific">Rhizobium changzhiense</name>
    <dbReference type="NCBI Taxonomy" id="2692317"/>
    <lineage>
        <taxon>Bacteria</taxon>
        <taxon>Pseudomonadati</taxon>
        <taxon>Pseudomonadota</taxon>
        <taxon>Alphaproteobacteria</taxon>
        <taxon>Hyphomicrobiales</taxon>
        <taxon>Rhizobiaceae</taxon>
        <taxon>Rhizobium/Agrobacterium group</taxon>
        <taxon>Rhizobium</taxon>
    </lineage>
</organism>
<dbReference type="Proteomes" id="UP000532162">
    <property type="component" value="Unassembled WGS sequence"/>
</dbReference>
<proteinExistence type="predicted"/>
<sequence>MLPKVPAYHRNGDVADLPEIDAKAAATNHSDEWSLEPWSAGQRRAYDLQKAEERQAASAAVRERAADQVNGKLLIRSPA</sequence>
<gene>
    <name evidence="1" type="ORF">HX900_00070</name>
</gene>
<dbReference type="AlphaFoldDB" id="A0A7Z0RDF4"/>
<name>A0A7Z0RDF4_9HYPH</name>
<evidence type="ECO:0000313" key="2">
    <source>
        <dbReference type="Proteomes" id="UP000532162"/>
    </source>
</evidence>
<accession>A0A7Z0RDF4</accession>
<comment type="caution">
    <text evidence="1">The sequence shown here is derived from an EMBL/GenBank/DDBJ whole genome shotgun (WGS) entry which is preliminary data.</text>
</comment>
<dbReference type="EMBL" id="JACCPJ010000001">
    <property type="protein sequence ID" value="NZD59522.1"/>
    <property type="molecule type" value="Genomic_DNA"/>
</dbReference>
<protein>
    <submittedName>
        <fullName evidence="1">Uncharacterized protein</fullName>
    </submittedName>
</protein>
<reference evidence="1 2" key="1">
    <citation type="submission" date="2020-07" db="EMBL/GenBank/DDBJ databases">
        <authorList>
            <person name="Sun Q."/>
        </authorList>
    </citation>
    <scope>NUCLEOTIDE SEQUENCE [LARGE SCALE GENOMIC DNA]</scope>
    <source>
        <strain evidence="1 2">WYCCWR 11290</strain>
    </source>
</reference>
<dbReference type="RefSeq" id="WP_180693182.1">
    <property type="nucleotide sequence ID" value="NZ_JACCPJ010000001.1"/>
</dbReference>
<evidence type="ECO:0000313" key="1">
    <source>
        <dbReference type="EMBL" id="NZD59522.1"/>
    </source>
</evidence>